<accession>A0A098SB89</accession>
<keyword evidence="1" id="KW-1133">Transmembrane helix</keyword>
<dbReference type="AlphaFoldDB" id="A0A098SB89"/>
<evidence type="ECO:0008006" key="4">
    <source>
        <dbReference type="Google" id="ProtNLM"/>
    </source>
</evidence>
<proteinExistence type="predicted"/>
<feature type="transmembrane region" description="Helical" evidence="1">
    <location>
        <begin position="40"/>
        <end position="65"/>
    </location>
</feature>
<keyword evidence="1" id="KW-0812">Transmembrane</keyword>
<organism evidence="2 3">
    <name type="scientific">Phaeodactylibacter xiamenensis</name>
    <dbReference type="NCBI Taxonomy" id="1524460"/>
    <lineage>
        <taxon>Bacteria</taxon>
        <taxon>Pseudomonadati</taxon>
        <taxon>Bacteroidota</taxon>
        <taxon>Saprospiria</taxon>
        <taxon>Saprospirales</taxon>
        <taxon>Haliscomenobacteraceae</taxon>
        <taxon>Phaeodactylibacter</taxon>
    </lineage>
</organism>
<sequence length="179" mass="20763">MSKLRHFFQRLGWLKPDPPEAAEPSKPFLEELKAELRKRLVGYSATLIFGAIGLIFFLMGGYIVYDWIQDTKDRRRNFHEVCIDGYVLDTYEGTAVENAMVFIEGNSEWTDQSNTSGYFRICINIPKTQATVNLTIEKAGYIRQYYHQVSVPDNPHTEKNIQHFNLTNVKNVEDEPFPH</sequence>
<name>A0A098SB89_9BACT</name>
<evidence type="ECO:0000313" key="3">
    <source>
        <dbReference type="Proteomes" id="UP000029736"/>
    </source>
</evidence>
<dbReference type="STRING" id="1524460.IX84_03560"/>
<dbReference type="EMBL" id="JPOS01000010">
    <property type="protein sequence ID" value="KGE89400.1"/>
    <property type="molecule type" value="Genomic_DNA"/>
</dbReference>
<dbReference type="Gene3D" id="2.60.40.1120">
    <property type="entry name" value="Carboxypeptidase-like, regulatory domain"/>
    <property type="match status" value="1"/>
</dbReference>
<protein>
    <recommendedName>
        <fullName evidence="4">Carboxypeptidase regulatory-like domain-containing protein</fullName>
    </recommendedName>
</protein>
<dbReference type="Proteomes" id="UP000029736">
    <property type="component" value="Unassembled WGS sequence"/>
</dbReference>
<reference evidence="2 3" key="1">
    <citation type="journal article" date="2014" name="Int. J. Syst. Evol. Microbiol.">
        <title>Phaeodactylibacter xiamenensis gen. nov., sp. nov., a member of the family Saprospiraceae isolated from the marine alga Phaeodactylum tricornutum.</title>
        <authorList>
            <person name="Chen Z.Jr."/>
            <person name="Lei X."/>
            <person name="Lai Q."/>
            <person name="Li Y."/>
            <person name="Zhang B."/>
            <person name="Zhang J."/>
            <person name="Zhang H."/>
            <person name="Yang L."/>
            <person name="Zheng W."/>
            <person name="Tian Y."/>
            <person name="Yu Z."/>
            <person name="Xu H.Jr."/>
            <person name="Zheng T."/>
        </authorList>
    </citation>
    <scope>NUCLEOTIDE SEQUENCE [LARGE SCALE GENOMIC DNA]</scope>
    <source>
        <strain evidence="2 3">KD52</strain>
    </source>
</reference>
<dbReference type="SUPFAM" id="SSF49464">
    <property type="entry name" value="Carboxypeptidase regulatory domain-like"/>
    <property type="match status" value="1"/>
</dbReference>
<comment type="caution">
    <text evidence="2">The sequence shown here is derived from an EMBL/GenBank/DDBJ whole genome shotgun (WGS) entry which is preliminary data.</text>
</comment>
<evidence type="ECO:0000256" key="1">
    <source>
        <dbReference type="SAM" id="Phobius"/>
    </source>
</evidence>
<dbReference type="RefSeq" id="WP_044216533.1">
    <property type="nucleotide sequence ID" value="NZ_JBKAGJ010000019.1"/>
</dbReference>
<keyword evidence="1" id="KW-0472">Membrane</keyword>
<gene>
    <name evidence="2" type="ORF">IX84_03560</name>
</gene>
<dbReference type="InterPro" id="IPR008969">
    <property type="entry name" value="CarboxyPept-like_regulatory"/>
</dbReference>
<keyword evidence="3" id="KW-1185">Reference proteome</keyword>
<evidence type="ECO:0000313" key="2">
    <source>
        <dbReference type="EMBL" id="KGE89400.1"/>
    </source>
</evidence>